<keyword evidence="1" id="KW-1133">Transmembrane helix</keyword>
<accession>A0A1H9T7Y9</accession>
<name>A0A1H9T7Y9_9PSEU</name>
<evidence type="ECO:0008006" key="4">
    <source>
        <dbReference type="Google" id="ProtNLM"/>
    </source>
</evidence>
<proteinExistence type="predicted"/>
<reference evidence="3" key="1">
    <citation type="submission" date="2016-10" db="EMBL/GenBank/DDBJ databases">
        <authorList>
            <person name="Varghese N."/>
            <person name="Submissions S."/>
        </authorList>
    </citation>
    <scope>NUCLEOTIDE SEQUENCE [LARGE SCALE GENOMIC DNA]</scope>
    <source>
        <strain evidence="3">DSM 44437</strain>
    </source>
</reference>
<dbReference type="Pfam" id="PF20554">
    <property type="entry name" value="DUF6766"/>
    <property type="match status" value="1"/>
</dbReference>
<organism evidence="2 3">
    <name type="scientific">Lentzea albida</name>
    <dbReference type="NCBI Taxonomy" id="65499"/>
    <lineage>
        <taxon>Bacteria</taxon>
        <taxon>Bacillati</taxon>
        <taxon>Actinomycetota</taxon>
        <taxon>Actinomycetes</taxon>
        <taxon>Pseudonocardiales</taxon>
        <taxon>Pseudonocardiaceae</taxon>
        <taxon>Lentzea</taxon>
    </lineage>
</organism>
<dbReference type="RefSeq" id="WP_089921664.1">
    <property type="nucleotide sequence ID" value="NZ_FOFV01000013.1"/>
</dbReference>
<feature type="transmembrane region" description="Helical" evidence="1">
    <location>
        <begin position="131"/>
        <end position="153"/>
    </location>
</feature>
<keyword evidence="3" id="KW-1185">Reference proteome</keyword>
<evidence type="ECO:0000313" key="3">
    <source>
        <dbReference type="Proteomes" id="UP000199503"/>
    </source>
</evidence>
<dbReference type="STRING" id="65499.SAMN04488000_113160"/>
<dbReference type="Proteomes" id="UP000199503">
    <property type="component" value="Unassembled WGS sequence"/>
</dbReference>
<dbReference type="EMBL" id="FOFV01000013">
    <property type="protein sequence ID" value="SER92869.1"/>
    <property type="molecule type" value="Genomic_DNA"/>
</dbReference>
<keyword evidence="1" id="KW-0812">Transmembrane</keyword>
<sequence length="221" mass="24960">MRRFLREHSLTLVFGGLFLAALVGQFFAGHADYNERQAALGQPVLSLGSYLFSADFLVDVVENWQSEYLQFFLYVTATVWLIQRGSTESKPAKKAGRETDQEQQVGAYVKPDSPKWARAGGWRTAFYSRSLGLVMLVLFLFSWSLQWVAGWYANNSDPLAEKMGLFDYFLSADFWNRSLQNWQSEFLAIASMAILSVYLRERGSPESKPVGAPHSVSDRSG</sequence>
<keyword evidence="1" id="KW-0472">Membrane</keyword>
<dbReference type="InterPro" id="IPR046657">
    <property type="entry name" value="DUF6766"/>
</dbReference>
<dbReference type="AlphaFoldDB" id="A0A1H9T7Y9"/>
<evidence type="ECO:0000256" key="1">
    <source>
        <dbReference type="SAM" id="Phobius"/>
    </source>
</evidence>
<dbReference type="OrthoDB" id="187863at2"/>
<protein>
    <recommendedName>
        <fullName evidence="4">Transmembrane protein</fullName>
    </recommendedName>
</protein>
<evidence type="ECO:0000313" key="2">
    <source>
        <dbReference type="EMBL" id="SER92869.1"/>
    </source>
</evidence>
<gene>
    <name evidence="2" type="ORF">SAMN04488000_113160</name>
</gene>